<dbReference type="SUPFAM" id="SSF56219">
    <property type="entry name" value="DNase I-like"/>
    <property type="match status" value="1"/>
</dbReference>
<dbReference type="AlphaFoldDB" id="A0A8H6Y0C1"/>
<dbReference type="InterPro" id="IPR036397">
    <property type="entry name" value="RNaseH_sf"/>
</dbReference>
<keyword evidence="2" id="KW-0808">Transferase</keyword>
<evidence type="ECO:0000313" key="3">
    <source>
        <dbReference type="Proteomes" id="UP000623467"/>
    </source>
</evidence>
<gene>
    <name evidence="2" type="ORF">MSAN_01693700</name>
</gene>
<dbReference type="Gene3D" id="3.30.420.10">
    <property type="entry name" value="Ribonuclease H-like superfamily/Ribonuclease H"/>
    <property type="match status" value="1"/>
</dbReference>
<dbReference type="PANTHER" id="PTHR33481:SF1">
    <property type="entry name" value="ENDONUCLEASE_EXONUCLEASE_PHOSPHATASE DOMAIN-CONTAINING PROTEIN-RELATED"/>
    <property type="match status" value="1"/>
</dbReference>
<dbReference type="EMBL" id="JACAZH010000015">
    <property type="protein sequence ID" value="KAF7349671.1"/>
    <property type="molecule type" value="Genomic_DNA"/>
</dbReference>
<evidence type="ECO:0000259" key="1">
    <source>
        <dbReference type="PROSITE" id="PS50879"/>
    </source>
</evidence>
<comment type="caution">
    <text evidence="2">The sequence shown here is derived from an EMBL/GenBank/DDBJ whole genome shotgun (WGS) entry which is preliminary data.</text>
</comment>
<dbReference type="Pfam" id="PF00075">
    <property type="entry name" value="RNase_H"/>
    <property type="match status" value="1"/>
</dbReference>
<dbReference type="CDD" id="cd09276">
    <property type="entry name" value="Rnase_HI_RT_non_LTR"/>
    <property type="match status" value="1"/>
</dbReference>
<keyword evidence="2" id="KW-0695">RNA-directed DNA polymerase</keyword>
<dbReference type="PANTHER" id="PTHR33481">
    <property type="entry name" value="REVERSE TRANSCRIPTASE"/>
    <property type="match status" value="1"/>
</dbReference>
<dbReference type="InterPro" id="IPR012337">
    <property type="entry name" value="RNaseH-like_sf"/>
</dbReference>
<accession>A0A8H6Y0C1</accession>
<dbReference type="SUPFAM" id="SSF53098">
    <property type="entry name" value="Ribonuclease H-like"/>
    <property type="match status" value="1"/>
</dbReference>
<name>A0A8H6Y0C1_9AGAR</name>
<reference evidence="2" key="1">
    <citation type="submission" date="2020-05" db="EMBL/GenBank/DDBJ databases">
        <title>Mycena genomes resolve the evolution of fungal bioluminescence.</title>
        <authorList>
            <person name="Tsai I.J."/>
        </authorList>
    </citation>
    <scope>NUCLEOTIDE SEQUENCE</scope>
    <source>
        <strain evidence="2">160909Yilan</strain>
    </source>
</reference>
<dbReference type="InterPro" id="IPR043502">
    <property type="entry name" value="DNA/RNA_pol_sf"/>
</dbReference>
<dbReference type="OrthoDB" id="3261222at2759"/>
<dbReference type="PROSITE" id="PS50879">
    <property type="entry name" value="RNASE_H_1"/>
    <property type="match status" value="1"/>
</dbReference>
<dbReference type="SUPFAM" id="SSF56672">
    <property type="entry name" value="DNA/RNA polymerases"/>
    <property type="match status" value="1"/>
</dbReference>
<dbReference type="GO" id="GO:0003676">
    <property type="term" value="F:nucleic acid binding"/>
    <property type="evidence" value="ECO:0007669"/>
    <property type="project" value="InterPro"/>
</dbReference>
<dbReference type="GO" id="GO:0003964">
    <property type="term" value="F:RNA-directed DNA polymerase activity"/>
    <property type="evidence" value="ECO:0007669"/>
    <property type="project" value="UniProtKB-KW"/>
</dbReference>
<dbReference type="InterPro" id="IPR036691">
    <property type="entry name" value="Endo/exonu/phosph_ase_sf"/>
</dbReference>
<dbReference type="InterPro" id="IPR002156">
    <property type="entry name" value="RNaseH_domain"/>
</dbReference>
<evidence type="ECO:0000313" key="2">
    <source>
        <dbReference type="EMBL" id="KAF7349671.1"/>
    </source>
</evidence>
<protein>
    <submittedName>
        <fullName evidence="2">Putative RNA-directed DNA polymerase from transposon X-element</fullName>
    </submittedName>
</protein>
<keyword evidence="3" id="KW-1185">Reference proteome</keyword>
<dbReference type="GO" id="GO:0004523">
    <property type="term" value="F:RNA-DNA hybrid ribonuclease activity"/>
    <property type="evidence" value="ECO:0007669"/>
    <property type="project" value="InterPro"/>
</dbReference>
<organism evidence="2 3">
    <name type="scientific">Mycena sanguinolenta</name>
    <dbReference type="NCBI Taxonomy" id="230812"/>
    <lineage>
        <taxon>Eukaryota</taxon>
        <taxon>Fungi</taxon>
        <taxon>Dikarya</taxon>
        <taxon>Basidiomycota</taxon>
        <taxon>Agaricomycotina</taxon>
        <taxon>Agaricomycetes</taxon>
        <taxon>Agaricomycetidae</taxon>
        <taxon>Agaricales</taxon>
        <taxon>Marasmiineae</taxon>
        <taxon>Mycenaceae</taxon>
        <taxon>Mycena</taxon>
    </lineage>
</organism>
<feature type="domain" description="RNase H type-1" evidence="1">
    <location>
        <begin position="812"/>
        <end position="951"/>
    </location>
</feature>
<proteinExistence type="predicted"/>
<sequence length="1117" mass="123180">MSTIPQNPMIVLSKPFAPPSLPSILCPQTTPSSSSAILTNTTDATALIDIMTDFDLEQLVKAGTPTFYSAPHNTWSTIDLVFASRGSLSDKLVKCAASPGHGSDHAAIVARFDLAVTHREIPLRRNFREADWDDFPARLEMHLAADPLPQLPLSTAGNIDAYTNALTNALTRAIEEHVPLSKPSPYTKRWWNKDLSRLRKAYNRAHRAIVKNDLADPSWTAMRTAKNQYHSAIRREKRAHWRQYISDLPRADIWKAAKYALDPTATSANSRIPDLITPNGSVATSPEQKAEVLHRKFFPPKPDIPPPPASPFLKPFPSPVFTVDDVLRAIAKISPWKAPGPSGIPNVAIRAARSVVAPALLTILEAGLRLGPIAEEEGLCKVLESVLAEWLSSFAEEKGLLSPNQFGGRPGRSTVDALLTLTQNVKDAWRVGKVASALLMDISQAFPSVSHDHLIHRLQARQVPEQIVGILRSFLSNRHTTLLFDDFRSAPIPVPNGLPQGSPLSALLYLIFADEFLGARTLGYIDDNTRLEIGYSVEETTEALRVHMENEAIPRSKCLGLSFDLPKFQLVHFVSPRRHKDHYRALPLTIGDITIEASTSAKLLGVILDYKLNFRKHVELAQKRGTKAALALSRIASPSFGLPHSHMRQLFLTVVVPRMEYALPVWYRPVSSNDDARRTGTVWIAKALGKVQRLTTRLITGTLRTTATDTLDFHSHLLPTHIRLNRSVFNAGARLASLPSSNPIHQIVRRCRRIPRFHRSPIHHLLAAFPTLRSDFETIDSQLTLALPPGVLETNIALTKEDATKEVKEVICKGGVCIFTDGSGYEGGVGAAAVAMKGGGTGTSRKKHLGSITEHTVFEAEVTGAILALDIIGSIPRLTDVDVFMDCQPAIHALTSPKAQPGQYLLALFHTSLRRLLRTRSTLQLRIHWVPAHIGIKGNELVDELAKEAALGASTELTKRITRFNSPLPVSKAAAIAAANDEFTTRWTTEWASSPRNHRLALFDTVVPSKSVTRMYEELSRPQCSIVTQLRTGHIGLNAHLHRFGAVPSPLCPHCSVPETVPHFLLSCAAFRLQRLKLVVRLGTARLSLKRLLAVKSDHKPVLAYVRDTLRLPHYSL</sequence>
<dbReference type="CDD" id="cd01650">
    <property type="entry name" value="RT_nLTR_like"/>
    <property type="match status" value="1"/>
</dbReference>
<keyword evidence="2" id="KW-0548">Nucleotidyltransferase</keyword>
<dbReference type="InterPro" id="IPR000477">
    <property type="entry name" value="RT_dom"/>
</dbReference>
<dbReference type="Gene3D" id="3.60.10.10">
    <property type="entry name" value="Endonuclease/exonuclease/phosphatase"/>
    <property type="match status" value="1"/>
</dbReference>
<dbReference type="Pfam" id="PF00078">
    <property type="entry name" value="RVT_1"/>
    <property type="match status" value="1"/>
</dbReference>
<dbReference type="Proteomes" id="UP000623467">
    <property type="component" value="Unassembled WGS sequence"/>
</dbReference>